<dbReference type="AlphaFoldDB" id="A0A917GLJ4"/>
<dbReference type="RefSeq" id="WP_188464694.1">
    <property type="nucleotide sequence ID" value="NZ_BMFQ01000002.1"/>
</dbReference>
<organism evidence="2 3">
    <name type="scientific">Bizionia arctica</name>
    <dbReference type="NCBI Taxonomy" id="1495645"/>
    <lineage>
        <taxon>Bacteria</taxon>
        <taxon>Pseudomonadati</taxon>
        <taxon>Bacteroidota</taxon>
        <taxon>Flavobacteriia</taxon>
        <taxon>Flavobacteriales</taxon>
        <taxon>Flavobacteriaceae</taxon>
        <taxon>Bizionia</taxon>
    </lineage>
</organism>
<evidence type="ECO:0000313" key="3">
    <source>
        <dbReference type="Proteomes" id="UP000625976"/>
    </source>
</evidence>
<evidence type="ECO:0000313" key="2">
    <source>
        <dbReference type="EMBL" id="GGG50349.1"/>
    </source>
</evidence>
<accession>A0A917GLJ4</accession>
<evidence type="ECO:0000256" key="1">
    <source>
        <dbReference type="SAM" id="Phobius"/>
    </source>
</evidence>
<gene>
    <name evidence="2" type="ORF">GCM10010976_21910</name>
</gene>
<reference evidence="2" key="2">
    <citation type="submission" date="2020-09" db="EMBL/GenBank/DDBJ databases">
        <authorList>
            <person name="Sun Q."/>
            <person name="Zhou Y."/>
        </authorList>
    </citation>
    <scope>NUCLEOTIDE SEQUENCE</scope>
    <source>
        <strain evidence="2">CGMCC 1.12751</strain>
    </source>
</reference>
<proteinExistence type="predicted"/>
<keyword evidence="1" id="KW-1133">Transmembrane helix</keyword>
<keyword evidence="3" id="KW-1185">Reference proteome</keyword>
<keyword evidence="1" id="KW-0812">Transmembrane</keyword>
<protein>
    <submittedName>
        <fullName evidence="2">Uncharacterized protein</fullName>
    </submittedName>
</protein>
<dbReference type="EMBL" id="BMFQ01000002">
    <property type="protein sequence ID" value="GGG50349.1"/>
    <property type="molecule type" value="Genomic_DNA"/>
</dbReference>
<dbReference type="Proteomes" id="UP000625976">
    <property type="component" value="Unassembled WGS sequence"/>
</dbReference>
<name>A0A917GLJ4_9FLAO</name>
<sequence>MNLSKYLNYLLIIIGSIVAIYAQAEEKQNVVILILGIIILMVGLYRISSTIPSKKYPEKDNEIKENEHDV</sequence>
<comment type="caution">
    <text evidence="2">The sequence shown here is derived from an EMBL/GenBank/DDBJ whole genome shotgun (WGS) entry which is preliminary data.</text>
</comment>
<keyword evidence="1" id="KW-0472">Membrane</keyword>
<feature type="transmembrane region" description="Helical" evidence="1">
    <location>
        <begin position="7"/>
        <end position="24"/>
    </location>
</feature>
<feature type="transmembrane region" description="Helical" evidence="1">
    <location>
        <begin position="30"/>
        <end position="47"/>
    </location>
</feature>
<reference evidence="2" key="1">
    <citation type="journal article" date="2014" name="Int. J. Syst. Evol. Microbiol.">
        <title>Complete genome sequence of Corynebacterium casei LMG S-19264T (=DSM 44701T), isolated from a smear-ripened cheese.</title>
        <authorList>
            <consortium name="US DOE Joint Genome Institute (JGI-PGF)"/>
            <person name="Walter F."/>
            <person name="Albersmeier A."/>
            <person name="Kalinowski J."/>
            <person name="Ruckert C."/>
        </authorList>
    </citation>
    <scope>NUCLEOTIDE SEQUENCE</scope>
    <source>
        <strain evidence="2">CGMCC 1.12751</strain>
    </source>
</reference>